<dbReference type="PANTHER" id="PTHR34512">
    <property type="entry name" value="CELL SURFACE PROTEIN"/>
    <property type="match status" value="1"/>
</dbReference>
<dbReference type="InterPro" id="IPR018391">
    <property type="entry name" value="PQQ_b-propeller_rpt"/>
</dbReference>
<dbReference type="Gene3D" id="2.130.10.10">
    <property type="entry name" value="YVTN repeat-like/Quinoprotein amine dehydrogenase"/>
    <property type="match status" value="1"/>
</dbReference>
<dbReference type="InterPro" id="IPR011047">
    <property type="entry name" value="Quinoprotein_ADH-like_sf"/>
</dbReference>
<protein>
    <submittedName>
        <fullName evidence="3">Outer membrane protein assembly factor BamB, contains PQQ-like beta-propeller repeat</fullName>
    </submittedName>
</protein>
<dbReference type="Gene3D" id="2.40.10.480">
    <property type="match status" value="1"/>
</dbReference>
<feature type="region of interest" description="Disordered" evidence="1">
    <location>
        <begin position="29"/>
        <end position="52"/>
    </location>
</feature>
<evidence type="ECO:0000256" key="1">
    <source>
        <dbReference type="SAM" id="MobiDB-lite"/>
    </source>
</evidence>
<gene>
    <name evidence="3" type="ORF">SAMN04488556_1935</name>
</gene>
<proteinExistence type="predicted"/>
<reference evidence="4" key="1">
    <citation type="submission" date="2016-10" db="EMBL/GenBank/DDBJ databases">
        <authorList>
            <person name="Varghese N."/>
            <person name="Submissions S."/>
        </authorList>
    </citation>
    <scope>NUCLEOTIDE SEQUENCE [LARGE SCALE GENOMIC DNA]</scope>
    <source>
        <strain evidence="4">DSM 22427</strain>
    </source>
</reference>
<sequence>MVDRQISTRRRWLTACVGATAGVATLAGCASDTENDGSEADGGETGSEETASEYGSWPMAHYDAANTAVAPNSGPDSKPEEEWSIKFEGEPTTPVASNGVAYVGVRDDSYYAVDISEGETIWNYQTGEFETPAISDTQVFVSGEGIEALKPGNGDQIWASGHEPLSNLRIKQGVVYGSSDRHVYGVNTGSGEEVQSIEVSSSIVSFSIDRNRIYIKTQQNKKNYQIECYSMESGNFMWDYEIQQSNWGHGGLKFPVTNGRVITRDQKALTTIDGETGEGRIINEFELNLTVSVSVADSVVYCPLLINELPAVDMESGERISDWEWDPLAGRINWRTPIADSTLYVWASRGVSSGFVLIAVDSKTGNQKWEYESQLTGNPAGPTILKDMVLFPDDYGDRLVAIK</sequence>
<dbReference type="PROSITE" id="PS51318">
    <property type="entry name" value="TAT"/>
    <property type="match status" value="1"/>
</dbReference>
<accession>A0A1I6RN85</accession>
<dbReference type="AlphaFoldDB" id="A0A1I6RN85"/>
<dbReference type="InterPro" id="IPR002372">
    <property type="entry name" value="PQQ_rpt_dom"/>
</dbReference>
<dbReference type="Pfam" id="PF13360">
    <property type="entry name" value="PQQ_2"/>
    <property type="match status" value="1"/>
</dbReference>
<evidence type="ECO:0000313" key="3">
    <source>
        <dbReference type="EMBL" id="SFS66201.1"/>
    </source>
</evidence>
<feature type="domain" description="Pyrrolo-quinoline quinone repeat" evidence="2">
    <location>
        <begin position="80"/>
        <end position="238"/>
    </location>
</feature>
<organism evidence="3 4">
    <name type="scientific">Halostagnicola kamekurae</name>
    <dbReference type="NCBI Taxonomy" id="619731"/>
    <lineage>
        <taxon>Archaea</taxon>
        <taxon>Methanobacteriati</taxon>
        <taxon>Methanobacteriota</taxon>
        <taxon>Stenosarchaea group</taxon>
        <taxon>Halobacteria</taxon>
        <taxon>Halobacteriales</taxon>
        <taxon>Natrialbaceae</taxon>
        <taxon>Halostagnicola</taxon>
    </lineage>
</organism>
<name>A0A1I6RN85_9EURY</name>
<evidence type="ECO:0000259" key="2">
    <source>
        <dbReference type="Pfam" id="PF13360"/>
    </source>
</evidence>
<dbReference type="PANTHER" id="PTHR34512:SF30">
    <property type="entry name" value="OUTER MEMBRANE PROTEIN ASSEMBLY FACTOR BAMB"/>
    <property type="match status" value="1"/>
</dbReference>
<dbReference type="SUPFAM" id="SSF50998">
    <property type="entry name" value="Quinoprotein alcohol dehydrogenase-like"/>
    <property type="match status" value="1"/>
</dbReference>
<feature type="compositionally biased region" description="Acidic residues" evidence="1">
    <location>
        <begin position="33"/>
        <end position="51"/>
    </location>
</feature>
<evidence type="ECO:0000313" key="4">
    <source>
        <dbReference type="Proteomes" id="UP000199199"/>
    </source>
</evidence>
<dbReference type="PROSITE" id="PS51257">
    <property type="entry name" value="PROKAR_LIPOPROTEIN"/>
    <property type="match status" value="1"/>
</dbReference>
<dbReference type="EMBL" id="FOZS01000002">
    <property type="protein sequence ID" value="SFS66201.1"/>
    <property type="molecule type" value="Genomic_DNA"/>
</dbReference>
<keyword evidence="4" id="KW-1185">Reference proteome</keyword>
<dbReference type="InterPro" id="IPR015943">
    <property type="entry name" value="WD40/YVTN_repeat-like_dom_sf"/>
</dbReference>
<dbReference type="SMART" id="SM00564">
    <property type="entry name" value="PQQ"/>
    <property type="match status" value="4"/>
</dbReference>
<dbReference type="Proteomes" id="UP000199199">
    <property type="component" value="Unassembled WGS sequence"/>
</dbReference>
<dbReference type="InterPro" id="IPR006311">
    <property type="entry name" value="TAT_signal"/>
</dbReference>